<organism evidence="2 3">
    <name type="scientific">Zizania palustris</name>
    <name type="common">Northern wild rice</name>
    <dbReference type="NCBI Taxonomy" id="103762"/>
    <lineage>
        <taxon>Eukaryota</taxon>
        <taxon>Viridiplantae</taxon>
        <taxon>Streptophyta</taxon>
        <taxon>Embryophyta</taxon>
        <taxon>Tracheophyta</taxon>
        <taxon>Spermatophyta</taxon>
        <taxon>Magnoliopsida</taxon>
        <taxon>Liliopsida</taxon>
        <taxon>Poales</taxon>
        <taxon>Poaceae</taxon>
        <taxon>BOP clade</taxon>
        <taxon>Oryzoideae</taxon>
        <taxon>Oryzeae</taxon>
        <taxon>Zizaniinae</taxon>
        <taxon>Zizania</taxon>
    </lineage>
</organism>
<reference evidence="2" key="1">
    <citation type="journal article" date="2021" name="bioRxiv">
        <title>Whole Genome Assembly and Annotation of Northern Wild Rice, Zizania palustris L., Supports a Whole Genome Duplication in the Zizania Genus.</title>
        <authorList>
            <person name="Haas M."/>
            <person name="Kono T."/>
            <person name="Macchietto M."/>
            <person name="Millas R."/>
            <person name="McGilp L."/>
            <person name="Shao M."/>
            <person name="Duquette J."/>
            <person name="Hirsch C.N."/>
            <person name="Kimball J."/>
        </authorList>
    </citation>
    <scope>NUCLEOTIDE SEQUENCE</scope>
    <source>
        <tissue evidence="2">Fresh leaf tissue</tissue>
    </source>
</reference>
<keyword evidence="3" id="KW-1185">Reference proteome</keyword>
<dbReference type="AlphaFoldDB" id="A0A8J5SSI8"/>
<reference evidence="2" key="2">
    <citation type="submission" date="2021-02" db="EMBL/GenBank/DDBJ databases">
        <authorList>
            <person name="Kimball J.A."/>
            <person name="Haas M.W."/>
            <person name="Macchietto M."/>
            <person name="Kono T."/>
            <person name="Duquette J."/>
            <person name="Shao M."/>
        </authorList>
    </citation>
    <scope>NUCLEOTIDE SEQUENCE</scope>
    <source>
        <tissue evidence="2">Fresh leaf tissue</tissue>
    </source>
</reference>
<protein>
    <submittedName>
        <fullName evidence="2">Uncharacterized protein</fullName>
    </submittedName>
</protein>
<evidence type="ECO:0000313" key="2">
    <source>
        <dbReference type="EMBL" id="KAG8070552.1"/>
    </source>
</evidence>
<feature type="region of interest" description="Disordered" evidence="1">
    <location>
        <begin position="87"/>
        <end position="116"/>
    </location>
</feature>
<proteinExistence type="predicted"/>
<dbReference type="EMBL" id="JAAALK010000283">
    <property type="protein sequence ID" value="KAG8070552.1"/>
    <property type="molecule type" value="Genomic_DNA"/>
</dbReference>
<sequence length="116" mass="12047">MQACSGEGEDVRLPVGPGGRRTLQWRWQRCRRYLSDGYDPFGGYDCSDGFSGGDGGDGSVDGNNSDFVNYGSTPILLAAPSILLIIGSGNSGSPSDDPFQWRRGTSGGGGGSFGDS</sequence>
<name>A0A8J5SSI8_ZIZPA</name>
<feature type="compositionally biased region" description="Low complexity" evidence="1">
    <location>
        <begin position="87"/>
        <end position="98"/>
    </location>
</feature>
<evidence type="ECO:0000313" key="3">
    <source>
        <dbReference type="Proteomes" id="UP000729402"/>
    </source>
</evidence>
<dbReference type="Proteomes" id="UP000729402">
    <property type="component" value="Unassembled WGS sequence"/>
</dbReference>
<evidence type="ECO:0000256" key="1">
    <source>
        <dbReference type="SAM" id="MobiDB-lite"/>
    </source>
</evidence>
<comment type="caution">
    <text evidence="2">The sequence shown here is derived from an EMBL/GenBank/DDBJ whole genome shotgun (WGS) entry which is preliminary data.</text>
</comment>
<gene>
    <name evidence="2" type="ORF">GUJ93_ZPchr0006g41169</name>
</gene>
<accession>A0A8J5SSI8</accession>
<feature type="compositionally biased region" description="Gly residues" evidence="1">
    <location>
        <begin position="105"/>
        <end position="116"/>
    </location>
</feature>